<feature type="compositionally biased region" description="Pro residues" evidence="21">
    <location>
        <begin position="48"/>
        <end position="63"/>
    </location>
</feature>
<protein>
    <recommendedName>
        <fullName evidence="6">glyceraldehyde-3-phosphate dehydrogenase (phosphorylating)</fullName>
        <ecNumber evidence="6">1.2.1.12</ecNumber>
    </recommendedName>
    <alternativeName>
        <fullName evidence="17">Peptidyl-cysteine S-nitrosylase GAPDH</fullName>
    </alternativeName>
</protein>
<dbReference type="Proteomes" id="UP000515203">
    <property type="component" value="Unplaced"/>
</dbReference>
<keyword evidence="7" id="KW-0963">Cytoplasm</keyword>
<evidence type="ECO:0000256" key="10">
    <source>
        <dbReference type="ARBA" id="ARBA00022799"/>
    </source>
</evidence>
<dbReference type="Gene3D" id="3.30.360.10">
    <property type="entry name" value="Dihydrodipicolinate Reductase, domain 2"/>
    <property type="match status" value="1"/>
</dbReference>
<keyword evidence="9" id="KW-0053">Apoptosis</keyword>
<dbReference type="GO" id="GO:0005634">
    <property type="term" value="C:nucleus"/>
    <property type="evidence" value="ECO:0007669"/>
    <property type="project" value="UniProtKB-SubCell"/>
</dbReference>
<dbReference type="GO" id="GO:0016740">
    <property type="term" value="F:transferase activity"/>
    <property type="evidence" value="ECO:0007669"/>
    <property type="project" value="UniProtKB-KW"/>
</dbReference>
<keyword evidence="23" id="KW-1185">Reference proteome</keyword>
<name>A0A6P6D4D0_OCTDE</name>
<dbReference type="PANTHER" id="PTHR10836:SF111">
    <property type="entry name" value="GLYCERALDEHYDE-3-PHOSPHATE DEHYDROGENASE"/>
    <property type="match status" value="1"/>
</dbReference>
<dbReference type="PANTHER" id="PTHR10836">
    <property type="entry name" value="GLYCERALDEHYDE 3-PHOSPHATE DEHYDROGENASE"/>
    <property type="match status" value="1"/>
</dbReference>
<dbReference type="InParanoid" id="A0A6P6D4D0"/>
<comment type="subcellular location">
    <subcellularLocation>
        <location evidence="2">Cytoplasm</location>
        <location evidence="2">Cytoskeleton</location>
    </subcellularLocation>
    <subcellularLocation>
        <location evidence="3">Cytoplasm</location>
        <location evidence="3">Cytosol</location>
    </subcellularLocation>
    <subcellularLocation>
        <location evidence="1">Nucleus</location>
    </subcellularLocation>
</comment>
<evidence type="ECO:0000259" key="22">
    <source>
        <dbReference type="Pfam" id="PF02800"/>
    </source>
</evidence>
<evidence type="ECO:0000256" key="3">
    <source>
        <dbReference type="ARBA" id="ARBA00004514"/>
    </source>
</evidence>
<evidence type="ECO:0000256" key="7">
    <source>
        <dbReference type="ARBA" id="ARBA00022490"/>
    </source>
</evidence>
<dbReference type="GO" id="GO:0005856">
    <property type="term" value="C:cytoskeleton"/>
    <property type="evidence" value="ECO:0007669"/>
    <property type="project" value="UniProtKB-SubCell"/>
</dbReference>
<keyword evidence="8" id="KW-0808">Transferase</keyword>
<keyword evidence="12" id="KW-0560">Oxidoreductase</keyword>
<feature type="region of interest" description="Disordered" evidence="21">
    <location>
        <begin position="286"/>
        <end position="310"/>
    </location>
</feature>
<comment type="similarity">
    <text evidence="5">Belongs to the glyceraldehyde-3-phosphate dehydrogenase family.</text>
</comment>
<keyword evidence="11" id="KW-0810">Translation regulation</keyword>
<dbReference type="InterPro" id="IPR020829">
    <property type="entry name" value="GlycerAld_3-P_DH_cat"/>
</dbReference>
<evidence type="ECO:0000256" key="4">
    <source>
        <dbReference type="ARBA" id="ARBA00004869"/>
    </source>
</evidence>
<organism evidence="23 24">
    <name type="scientific">Octodon degus</name>
    <name type="common">Degu</name>
    <name type="synonym">Sciurus degus</name>
    <dbReference type="NCBI Taxonomy" id="10160"/>
    <lineage>
        <taxon>Eukaryota</taxon>
        <taxon>Metazoa</taxon>
        <taxon>Chordata</taxon>
        <taxon>Craniata</taxon>
        <taxon>Vertebrata</taxon>
        <taxon>Euteleostomi</taxon>
        <taxon>Mammalia</taxon>
        <taxon>Eutheria</taxon>
        <taxon>Euarchontoglires</taxon>
        <taxon>Glires</taxon>
        <taxon>Rodentia</taxon>
        <taxon>Hystricomorpha</taxon>
        <taxon>Octodontidae</taxon>
        <taxon>Octodon</taxon>
    </lineage>
</organism>
<evidence type="ECO:0000256" key="20">
    <source>
        <dbReference type="ARBA" id="ARBA00048005"/>
    </source>
</evidence>
<dbReference type="Gene3D" id="3.40.50.720">
    <property type="entry name" value="NAD(P)-binding Rossmann-like Domain"/>
    <property type="match status" value="1"/>
</dbReference>
<keyword evidence="15" id="KW-0206">Cytoskeleton</keyword>
<evidence type="ECO:0000313" key="24">
    <source>
        <dbReference type="RefSeq" id="XP_023554942.1"/>
    </source>
</evidence>
<evidence type="ECO:0000256" key="1">
    <source>
        <dbReference type="ARBA" id="ARBA00004123"/>
    </source>
</evidence>
<dbReference type="FunFam" id="3.30.360.10:FF:000001">
    <property type="entry name" value="Glyceraldehyde-3-phosphate dehydrogenase"/>
    <property type="match status" value="1"/>
</dbReference>
<dbReference type="PRINTS" id="PR00078">
    <property type="entry name" value="G3PDHDRGNASE"/>
</dbReference>
<dbReference type="GO" id="GO:0005829">
    <property type="term" value="C:cytosol"/>
    <property type="evidence" value="ECO:0007669"/>
    <property type="project" value="UniProtKB-SubCell"/>
</dbReference>
<dbReference type="EC" id="1.2.1.12" evidence="6"/>
<feature type="domain" description="Glyceraldehyde 3-phosphate dehydrogenase catalytic" evidence="22">
    <location>
        <begin position="108"/>
        <end position="261"/>
    </location>
</feature>
<accession>A0A6P6D4D0</accession>
<dbReference type="GO" id="GO:0006915">
    <property type="term" value="P:apoptotic process"/>
    <property type="evidence" value="ECO:0007669"/>
    <property type="project" value="UniProtKB-KW"/>
</dbReference>
<comment type="catalytic activity">
    <reaction evidence="20">
        <text>S-nitroso-L-cysteinyl-[GAPDH] + L-cysteinyl-[protein] = L-cysteinyl-[GAPDH] + S-nitroso-L-cysteinyl-[protein]</text>
        <dbReference type="Rhea" id="RHEA:66684"/>
        <dbReference type="Rhea" id="RHEA-COMP:10131"/>
        <dbReference type="Rhea" id="RHEA-COMP:17089"/>
        <dbReference type="Rhea" id="RHEA-COMP:17090"/>
        <dbReference type="Rhea" id="RHEA-COMP:17091"/>
        <dbReference type="ChEBI" id="CHEBI:29950"/>
        <dbReference type="ChEBI" id="CHEBI:149494"/>
    </reaction>
    <physiologicalReaction direction="left-to-right" evidence="20">
        <dbReference type="Rhea" id="RHEA:66685"/>
    </physiologicalReaction>
</comment>
<evidence type="ECO:0000313" key="23">
    <source>
        <dbReference type="Proteomes" id="UP000515203"/>
    </source>
</evidence>
<dbReference type="AlphaFoldDB" id="A0A6P6D4D0"/>
<evidence type="ECO:0000256" key="17">
    <source>
        <dbReference type="ARBA" id="ARBA00031890"/>
    </source>
</evidence>
<proteinExistence type="inferred from homology"/>
<comment type="pathway">
    <text evidence="4">Carbohydrate degradation; glycolysis; pyruvate from D-glyceraldehyde 3-phosphate: step 1/5.</text>
</comment>
<dbReference type="OrthoDB" id="1152826at2759"/>
<evidence type="ECO:0000256" key="8">
    <source>
        <dbReference type="ARBA" id="ARBA00022679"/>
    </source>
</evidence>
<dbReference type="CDD" id="cd18126">
    <property type="entry name" value="GAPDH_I_C"/>
    <property type="match status" value="1"/>
</dbReference>
<dbReference type="GO" id="GO:0006417">
    <property type="term" value="P:regulation of translation"/>
    <property type="evidence" value="ECO:0007669"/>
    <property type="project" value="UniProtKB-KW"/>
</dbReference>
<dbReference type="Pfam" id="PF02800">
    <property type="entry name" value="Gp_dh_C"/>
    <property type="match status" value="1"/>
</dbReference>
<evidence type="ECO:0000256" key="21">
    <source>
        <dbReference type="SAM" id="MobiDB-lite"/>
    </source>
</evidence>
<evidence type="ECO:0000256" key="14">
    <source>
        <dbReference type="ARBA" id="ARBA00023152"/>
    </source>
</evidence>
<evidence type="ECO:0000256" key="18">
    <source>
        <dbReference type="ARBA" id="ARBA00046997"/>
    </source>
</evidence>
<keyword evidence="10" id="KW-0702">S-nitrosylation</keyword>
<feature type="region of interest" description="Disordered" evidence="21">
    <location>
        <begin position="1"/>
        <end position="92"/>
    </location>
</feature>
<evidence type="ECO:0000256" key="5">
    <source>
        <dbReference type="ARBA" id="ARBA00007406"/>
    </source>
</evidence>
<evidence type="ECO:0000256" key="11">
    <source>
        <dbReference type="ARBA" id="ARBA00022845"/>
    </source>
</evidence>
<keyword evidence="16" id="KW-0539">Nucleus</keyword>
<gene>
    <name evidence="24" type="primary">LOC101567666</name>
</gene>
<evidence type="ECO:0000256" key="2">
    <source>
        <dbReference type="ARBA" id="ARBA00004245"/>
    </source>
</evidence>
<dbReference type="InterPro" id="IPR020831">
    <property type="entry name" value="GlycerAld/Erythrose_P_DH"/>
</dbReference>
<evidence type="ECO:0000256" key="15">
    <source>
        <dbReference type="ARBA" id="ARBA00023212"/>
    </source>
</evidence>
<comment type="subunit">
    <text evidence="18">Homotetramer. Interacts with TPPP; the interaction is direct. Interacts (when S-nitrosylated) with SIAH1; leading to nuclear translocation. Interacts with RILPL1/GOSPEL, leading to prevent the interaction between GAPDH and SIAH1 and prevent nuclear translocation. Interacts with CHP1; the interaction increases the binding of CHP1 with microtubules. Associates with microtubules. Interacts with EIF1AD, USP25, PRKCI and WARS1. Interacts with phosphorylated RPL13A; inhibited by oxidatively-modified low-densitity lipoprotein (LDL(ox)). Component of the GAIT complex. Interacts with FKBP6; leading to inhibit GAPDH catalytic activity. Interacts with TRAF2, promoting TRAF2 ubiquitination. Interacts with TRAF3, promoting TRAF3 ubiquitination.</text>
</comment>
<dbReference type="GO" id="GO:0006096">
    <property type="term" value="P:glycolytic process"/>
    <property type="evidence" value="ECO:0007669"/>
    <property type="project" value="UniProtKB-KW"/>
</dbReference>
<comment type="catalytic activity">
    <reaction evidence="19">
        <text>D-glyceraldehyde 3-phosphate + phosphate + NAD(+) = (2R)-3-phospho-glyceroyl phosphate + NADH + H(+)</text>
        <dbReference type="Rhea" id="RHEA:10300"/>
        <dbReference type="ChEBI" id="CHEBI:15378"/>
        <dbReference type="ChEBI" id="CHEBI:43474"/>
        <dbReference type="ChEBI" id="CHEBI:57540"/>
        <dbReference type="ChEBI" id="CHEBI:57604"/>
        <dbReference type="ChEBI" id="CHEBI:57945"/>
        <dbReference type="ChEBI" id="CHEBI:59776"/>
        <dbReference type="EC" id="1.2.1.12"/>
    </reaction>
</comment>
<dbReference type="SUPFAM" id="SSF55347">
    <property type="entry name" value="Glyceraldehyde-3-phosphate dehydrogenase-like, C-terminal domain"/>
    <property type="match status" value="1"/>
</dbReference>
<dbReference type="GO" id="GO:0004365">
    <property type="term" value="F:glyceraldehyde-3-phosphate dehydrogenase (NAD+) (phosphorylating) activity"/>
    <property type="evidence" value="ECO:0007669"/>
    <property type="project" value="UniProtKB-EC"/>
</dbReference>
<evidence type="ECO:0000256" key="19">
    <source>
        <dbReference type="ARBA" id="ARBA00047698"/>
    </source>
</evidence>
<evidence type="ECO:0000256" key="16">
    <source>
        <dbReference type="ARBA" id="ARBA00023242"/>
    </source>
</evidence>
<evidence type="ECO:0000256" key="6">
    <source>
        <dbReference type="ARBA" id="ARBA00013119"/>
    </source>
</evidence>
<keyword evidence="14" id="KW-0324">Glycolysis</keyword>
<evidence type="ECO:0000256" key="9">
    <source>
        <dbReference type="ARBA" id="ARBA00022703"/>
    </source>
</evidence>
<evidence type="ECO:0000256" key="13">
    <source>
        <dbReference type="ARBA" id="ARBA00023027"/>
    </source>
</evidence>
<sequence length="310" mass="32770">MQGTPPQDNGRGAVERPRAGSGCQAQTGRALHTARGSDAAPTQRHPKPQPAPLLPPPAPPPSPFARAARGTPGNAAGGVAESSQSDAASGSPGVPFPPLLHWPACAAQNIIHDNFGIVEGLMTTVHTITATKKTVDISSGKLWCNSHGAAQNIIPASTGAAKAVGKVILELNGKLTGMVFQVPTLNMSVVDLTCHLEKAAKCNDIKKKVKQPSDGPFKGILGYTEDQVVSYDFNSGTHFSTFDAGTGITLNDHFVKLISWYDNEFGYSNRVVDLTVHMASKEEVLPPQPSEIRGTERSCCRSHCPTQSQH</sequence>
<dbReference type="GeneID" id="101567666"/>
<dbReference type="RefSeq" id="XP_023554942.1">
    <property type="nucleotide sequence ID" value="XM_023699174.1"/>
</dbReference>
<reference evidence="24" key="1">
    <citation type="submission" date="2025-08" db="UniProtKB">
        <authorList>
            <consortium name="RefSeq"/>
        </authorList>
    </citation>
    <scope>IDENTIFICATION</scope>
</reference>
<evidence type="ECO:0000256" key="12">
    <source>
        <dbReference type="ARBA" id="ARBA00023002"/>
    </source>
</evidence>
<keyword evidence="13" id="KW-0520">NAD</keyword>